<dbReference type="GO" id="GO:0005886">
    <property type="term" value="C:plasma membrane"/>
    <property type="evidence" value="ECO:0007669"/>
    <property type="project" value="TreeGrafter"/>
</dbReference>
<dbReference type="PROSITE" id="PS50887">
    <property type="entry name" value="GGDEF"/>
    <property type="match status" value="1"/>
</dbReference>
<keyword evidence="6" id="KW-1185">Reference proteome</keyword>
<dbReference type="Pfam" id="PF00990">
    <property type="entry name" value="GGDEF"/>
    <property type="match status" value="1"/>
</dbReference>
<dbReference type="RefSeq" id="WP_184652542.1">
    <property type="nucleotide sequence ID" value="NZ_JACHFR010000002.1"/>
</dbReference>
<sequence>MNFQDLVDSFEKASAVMSVRKTDDGHYDEIRIVCANDSYKQIMGTGYYNNMIYSELVPKEPNFEDFCYRAAVLKQSLHTYVDAKSMDVWTDGVYSPLSSELDKDGLYYFLFSFEFTKKPESERMSNVSMETASNVIQTCINLRGTDNFYESMNKVISDIQKITDSFCSCIIMIDSSQKKYAPLCSKFNNDDVSINDFMPYLTPDVVFSWEETIGKHDNVIIKNEFDMAELEKINPVWVKSLKGAGVKTLILVPLTKGKKMMGVLFVTNFNTDKIVELKEYIELSAFFLSAEVASNELMERLEYMSNIDTLTGVKNRNSMNARVDWHVKKSYTVAVPYGVIFVDLNGLKQCNDTGGHEAGDALLINAANLLRRHFENYEIYRSGGDEFVIILPGCQKDELEEKVKKLRSETGYGSDVCLAIGSAWTQNEQELRMCMHIADEAMYADKNEYYRQHKEVKKR</sequence>
<dbReference type="InterPro" id="IPR050469">
    <property type="entry name" value="Diguanylate_Cyclase"/>
</dbReference>
<dbReference type="EC" id="2.7.7.65" evidence="1"/>
<dbReference type="GO" id="GO:0052621">
    <property type="term" value="F:diguanylate cyclase activity"/>
    <property type="evidence" value="ECO:0007669"/>
    <property type="project" value="UniProtKB-EC"/>
</dbReference>
<dbReference type="GO" id="GO:0043709">
    <property type="term" value="P:cell adhesion involved in single-species biofilm formation"/>
    <property type="evidence" value="ECO:0007669"/>
    <property type="project" value="TreeGrafter"/>
</dbReference>
<organism evidence="4 6">
    <name type="scientific">Treponema rectale</name>
    <dbReference type="NCBI Taxonomy" id="744512"/>
    <lineage>
        <taxon>Bacteria</taxon>
        <taxon>Pseudomonadati</taxon>
        <taxon>Spirochaetota</taxon>
        <taxon>Spirochaetia</taxon>
        <taxon>Spirochaetales</taxon>
        <taxon>Treponemataceae</taxon>
        <taxon>Treponema</taxon>
    </lineage>
</organism>
<reference evidence="4 6" key="2">
    <citation type="submission" date="2020-08" db="EMBL/GenBank/DDBJ databases">
        <title>Genomic Encyclopedia of Type Strains, Phase IV (KMG-IV): sequencing the most valuable type-strain genomes for metagenomic binning, comparative biology and taxonomic classification.</title>
        <authorList>
            <person name="Goeker M."/>
        </authorList>
    </citation>
    <scope>NUCLEOTIDE SEQUENCE [LARGE SCALE GENOMIC DNA]</scope>
    <source>
        <strain evidence="4 6">DSM 103679</strain>
    </source>
</reference>
<proteinExistence type="predicted"/>
<dbReference type="InterPro" id="IPR043128">
    <property type="entry name" value="Rev_trsase/Diguanyl_cyclase"/>
</dbReference>
<dbReference type="SMART" id="SM00267">
    <property type="entry name" value="GGDEF"/>
    <property type="match status" value="1"/>
</dbReference>
<dbReference type="Proteomes" id="UP000578697">
    <property type="component" value="Unassembled WGS sequence"/>
</dbReference>
<dbReference type="InterPro" id="IPR029787">
    <property type="entry name" value="Nucleotide_cyclase"/>
</dbReference>
<feature type="domain" description="GGDEF" evidence="3">
    <location>
        <begin position="335"/>
        <end position="459"/>
    </location>
</feature>
<evidence type="ECO:0000313" key="7">
    <source>
        <dbReference type="Proteomes" id="UP000593591"/>
    </source>
</evidence>
<evidence type="ECO:0000259" key="3">
    <source>
        <dbReference type="PROSITE" id="PS50887"/>
    </source>
</evidence>
<accession>A0A840SE13</accession>
<evidence type="ECO:0000256" key="1">
    <source>
        <dbReference type="ARBA" id="ARBA00012528"/>
    </source>
</evidence>
<comment type="catalytic activity">
    <reaction evidence="2">
        <text>2 GTP = 3',3'-c-di-GMP + 2 diphosphate</text>
        <dbReference type="Rhea" id="RHEA:24898"/>
        <dbReference type="ChEBI" id="CHEBI:33019"/>
        <dbReference type="ChEBI" id="CHEBI:37565"/>
        <dbReference type="ChEBI" id="CHEBI:58805"/>
        <dbReference type="EC" id="2.7.7.65"/>
    </reaction>
</comment>
<protein>
    <recommendedName>
        <fullName evidence="1">diguanylate cyclase</fullName>
        <ecNumber evidence="1">2.7.7.65</ecNumber>
    </recommendedName>
</protein>
<dbReference type="EMBL" id="JACHFR010000002">
    <property type="protein sequence ID" value="MBB5219114.1"/>
    <property type="molecule type" value="Genomic_DNA"/>
</dbReference>
<evidence type="ECO:0000256" key="2">
    <source>
        <dbReference type="ARBA" id="ARBA00034247"/>
    </source>
</evidence>
<dbReference type="SUPFAM" id="SSF55073">
    <property type="entry name" value="Nucleotide cyclase"/>
    <property type="match status" value="1"/>
</dbReference>
<dbReference type="CDD" id="cd01949">
    <property type="entry name" value="GGDEF"/>
    <property type="match status" value="1"/>
</dbReference>
<dbReference type="PANTHER" id="PTHR45138:SF9">
    <property type="entry name" value="DIGUANYLATE CYCLASE DGCM-RELATED"/>
    <property type="match status" value="1"/>
</dbReference>
<dbReference type="EMBL" id="CP031517">
    <property type="protein sequence ID" value="QOS40984.1"/>
    <property type="molecule type" value="Genomic_DNA"/>
</dbReference>
<dbReference type="Proteomes" id="UP000593591">
    <property type="component" value="Chromosome"/>
</dbReference>
<dbReference type="AlphaFoldDB" id="A0A840SE13"/>
<dbReference type="GO" id="GO:1902201">
    <property type="term" value="P:negative regulation of bacterial-type flagellum-dependent cell motility"/>
    <property type="evidence" value="ECO:0007669"/>
    <property type="project" value="TreeGrafter"/>
</dbReference>
<dbReference type="KEGG" id="trc:DYE49_11220"/>
<dbReference type="PANTHER" id="PTHR45138">
    <property type="entry name" value="REGULATORY COMPONENTS OF SENSORY TRANSDUCTION SYSTEM"/>
    <property type="match status" value="1"/>
</dbReference>
<name>A0A840SE13_9SPIR</name>
<dbReference type="InterPro" id="IPR000160">
    <property type="entry name" value="GGDEF_dom"/>
</dbReference>
<dbReference type="Gene3D" id="3.30.70.270">
    <property type="match status" value="1"/>
</dbReference>
<dbReference type="InterPro" id="IPR029016">
    <property type="entry name" value="GAF-like_dom_sf"/>
</dbReference>
<evidence type="ECO:0000313" key="5">
    <source>
        <dbReference type="EMBL" id="QOS40984.1"/>
    </source>
</evidence>
<evidence type="ECO:0000313" key="6">
    <source>
        <dbReference type="Proteomes" id="UP000578697"/>
    </source>
</evidence>
<gene>
    <name evidence="5" type="ORF">DYE49_11220</name>
    <name evidence="4" type="ORF">HNP77_001483</name>
</gene>
<reference evidence="5 7" key="1">
    <citation type="submission" date="2018-08" db="EMBL/GenBank/DDBJ databases">
        <title>The first complete genome of Treponema rectale (CHPAT), a commensal spirochete of the bovine rectum.</title>
        <authorList>
            <person name="Staton G.J."/>
            <person name="Clegg S.R."/>
            <person name="Carter S.D."/>
            <person name="Radford A.D."/>
            <person name="Darby A."/>
            <person name="Hall N."/>
            <person name="Birtles R.J."/>
            <person name="Evans N.J."/>
        </authorList>
    </citation>
    <scope>NUCLEOTIDE SEQUENCE [LARGE SCALE GENOMIC DNA]</scope>
    <source>
        <strain evidence="5 7">CHPA</strain>
    </source>
</reference>
<dbReference type="Gene3D" id="3.30.450.40">
    <property type="match status" value="1"/>
</dbReference>
<evidence type="ECO:0000313" key="4">
    <source>
        <dbReference type="EMBL" id="MBB5219114.1"/>
    </source>
</evidence>
<dbReference type="NCBIfam" id="TIGR00254">
    <property type="entry name" value="GGDEF"/>
    <property type="match status" value="1"/>
</dbReference>